<gene>
    <name evidence="2" type="ORF">THAOC_22177</name>
</gene>
<evidence type="ECO:0000313" key="2">
    <source>
        <dbReference type="EMBL" id="EJK57748.1"/>
    </source>
</evidence>
<dbReference type="AlphaFoldDB" id="K0RVC6"/>
<organism evidence="2 3">
    <name type="scientific">Thalassiosira oceanica</name>
    <name type="common">Marine diatom</name>
    <dbReference type="NCBI Taxonomy" id="159749"/>
    <lineage>
        <taxon>Eukaryota</taxon>
        <taxon>Sar</taxon>
        <taxon>Stramenopiles</taxon>
        <taxon>Ochrophyta</taxon>
        <taxon>Bacillariophyta</taxon>
        <taxon>Coscinodiscophyceae</taxon>
        <taxon>Thalassiosirophycidae</taxon>
        <taxon>Thalassiosirales</taxon>
        <taxon>Thalassiosiraceae</taxon>
        <taxon>Thalassiosira</taxon>
    </lineage>
</organism>
<evidence type="ECO:0000256" key="1">
    <source>
        <dbReference type="SAM" id="MobiDB-lite"/>
    </source>
</evidence>
<evidence type="ECO:0000313" key="3">
    <source>
        <dbReference type="Proteomes" id="UP000266841"/>
    </source>
</evidence>
<sequence length="160" mass="18114">MCPKNQGRWKTSYWCAWQDHWECWVCRAIQDKLILWGVFTTGSFWTGQWTLPCFQSTLGVPSTGIMHHAEKLVVEAFEPLKKTRHGFEGGIGVADNHKEEEDEDHQARAEFMWICAVKLAPRFFDPARPFGSFEYGRGPEEAVDPSTTTHLGAVTALSGP</sequence>
<comment type="caution">
    <text evidence="2">The sequence shown here is derived from an EMBL/GenBank/DDBJ whole genome shotgun (WGS) entry which is preliminary data.</text>
</comment>
<protein>
    <submittedName>
        <fullName evidence="2">Uncharacterized protein</fullName>
    </submittedName>
</protein>
<dbReference type="Proteomes" id="UP000266841">
    <property type="component" value="Unassembled WGS sequence"/>
</dbReference>
<proteinExistence type="predicted"/>
<reference evidence="2 3" key="1">
    <citation type="journal article" date="2012" name="Genome Biol.">
        <title>Genome and low-iron response of an oceanic diatom adapted to chronic iron limitation.</title>
        <authorList>
            <person name="Lommer M."/>
            <person name="Specht M."/>
            <person name="Roy A.S."/>
            <person name="Kraemer L."/>
            <person name="Andreson R."/>
            <person name="Gutowska M.A."/>
            <person name="Wolf J."/>
            <person name="Bergner S.V."/>
            <person name="Schilhabel M.B."/>
            <person name="Klostermeier U.C."/>
            <person name="Beiko R.G."/>
            <person name="Rosenstiel P."/>
            <person name="Hippler M."/>
            <person name="Laroche J."/>
        </authorList>
    </citation>
    <scope>NUCLEOTIDE SEQUENCE [LARGE SCALE GENOMIC DNA]</scope>
    <source>
        <strain evidence="2 3">CCMP1005</strain>
    </source>
</reference>
<feature type="non-terminal residue" evidence="2">
    <location>
        <position position="160"/>
    </location>
</feature>
<name>K0RVC6_THAOC</name>
<accession>K0RVC6</accession>
<dbReference type="EMBL" id="AGNL01027149">
    <property type="protein sequence ID" value="EJK57748.1"/>
    <property type="molecule type" value="Genomic_DNA"/>
</dbReference>
<feature type="region of interest" description="Disordered" evidence="1">
    <location>
        <begin position="141"/>
        <end position="160"/>
    </location>
</feature>
<keyword evidence="3" id="KW-1185">Reference proteome</keyword>